<comment type="catalytic activity">
    <reaction evidence="11">
        <text>D-ribose + ATP = D-ribose 5-phosphate + ADP + H(+)</text>
        <dbReference type="Rhea" id="RHEA:13697"/>
        <dbReference type="ChEBI" id="CHEBI:15378"/>
        <dbReference type="ChEBI" id="CHEBI:30616"/>
        <dbReference type="ChEBI" id="CHEBI:47013"/>
        <dbReference type="ChEBI" id="CHEBI:78346"/>
        <dbReference type="ChEBI" id="CHEBI:456216"/>
        <dbReference type="EC" id="2.7.1.15"/>
    </reaction>
</comment>
<evidence type="ECO:0000313" key="14">
    <source>
        <dbReference type="Proteomes" id="UP000018211"/>
    </source>
</evidence>
<keyword evidence="11" id="KW-0963">Cytoplasm</keyword>
<dbReference type="Proteomes" id="UP000018211">
    <property type="component" value="Unassembled WGS sequence"/>
</dbReference>
<dbReference type="HAMAP" id="MF_01987">
    <property type="entry name" value="Ribokinase"/>
    <property type="match status" value="1"/>
</dbReference>
<evidence type="ECO:0000256" key="7">
    <source>
        <dbReference type="ARBA" id="ARBA00022958"/>
    </source>
</evidence>
<feature type="active site" description="Proton acceptor" evidence="11">
    <location>
        <position position="349"/>
    </location>
</feature>
<sequence length="406" mass="44990">MKRISADERYYLIRRSLSERNKLYVSELAKQFQVTEKTIREDIKVLVQQGLVARFHGGITKVLHESEVPPLENELGNEYLNFKYGSHTNKDKKSEEVNSKVVIIGAFNVDVNVSVTCFPTIGETLLSNDTNYSIGGKAVNQSIAMVRNGSSVTLITKVGVDQLNNYVKSFFNSEENIYPILLETEESPTGHAIILIRDDGDKQIIVNPGANSRLLASEIRMLEAKVSQAEYLSLQLECSFESVKEAINIANSCGTKIILNPTPFNQNILDLLDGIFLLTINIYEAEKITGLKVTDYESAKEAMKVILNMGVKNIVLTMMDKGAICYENDQFSVIPGYKAVIMDKSGSGDAFNGALIAKISQGQRIAQAVDYACAYAALSIERRGASNMPQGSLTIIKLRQREKDHL</sequence>
<evidence type="ECO:0000256" key="9">
    <source>
        <dbReference type="ARBA" id="ARBA00023163"/>
    </source>
</evidence>
<dbReference type="GO" id="GO:0019303">
    <property type="term" value="P:D-ribose catabolic process"/>
    <property type="evidence" value="ECO:0007669"/>
    <property type="project" value="UniProtKB-UniRule"/>
</dbReference>
<dbReference type="SUPFAM" id="SSF46785">
    <property type="entry name" value="Winged helix' DNA-binding domain"/>
    <property type="match status" value="1"/>
</dbReference>
<keyword evidence="6 11" id="KW-0460">Magnesium</keyword>
<dbReference type="SUPFAM" id="SSF53613">
    <property type="entry name" value="Ribokinase-like"/>
    <property type="match status" value="1"/>
</dbReference>
<name>A0AAV2W005_9VIBR</name>
<comment type="function">
    <text evidence="11">Catalyzes the phosphorylation of ribose at O-5 in a reaction requiring ATP and magnesium. The resulting D-ribose-5-phosphate can then be used either for sythesis of nucleotides, histidine, and tryptophan, or as a component of the pentose phosphate pathway.</text>
</comment>
<dbReference type="PANTHER" id="PTHR10584:SF166">
    <property type="entry name" value="RIBOKINASE"/>
    <property type="match status" value="1"/>
</dbReference>
<dbReference type="Pfam" id="PF00294">
    <property type="entry name" value="PfkB"/>
    <property type="match status" value="1"/>
</dbReference>
<evidence type="ECO:0000256" key="6">
    <source>
        <dbReference type="ARBA" id="ARBA00022842"/>
    </source>
</evidence>
<proteinExistence type="inferred from homology"/>
<evidence type="ECO:0000256" key="10">
    <source>
        <dbReference type="ARBA" id="ARBA00023277"/>
    </source>
</evidence>
<feature type="binding site" evidence="11">
    <location>
        <position position="382"/>
    </location>
    <ligand>
        <name>K(+)</name>
        <dbReference type="ChEBI" id="CHEBI:29103"/>
    </ligand>
</feature>
<keyword evidence="10 11" id="KW-0119">Carbohydrate metabolism</keyword>
<dbReference type="SMART" id="SM00420">
    <property type="entry name" value="HTH_DEOR"/>
    <property type="match status" value="1"/>
</dbReference>
<dbReference type="GO" id="GO:0004747">
    <property type="term" value="F:ribokinase activity"/>
    <property type="evidence" value="ECO:0007669"/>
    <property type="project" value="UniProtKB-UniRule"/>
</dbReference>
<evidence type="ECO:0000313" key="13">
    <source>
        <dbReference type="EMBL" id="CCO50199.1"/>
    </source>
</evidence>
<evidence type="ECO:0000256" key="4">
    <source>
        <dbReference type="ARBA" id="ARBA00022777"/>
    </source>
</evidence>
<dbReference type="PROSITE" id="PS51000">
    <property type="entry name" value="HTH_DEOR_2"/>
    <property type="match status" value="1"/>
</dbReference>
<dbReference type="InterPro" id="IPR001034">
    <property type="entry name" value="DeoR_HTH"/>
</dbReference>
<feature type="binding site" evidence="11">
    <location>
        <position position="379"/>
    </location>
    <ligand>
        <name>K(+)</name>
        <dbReference type="ChEBI" id="CHEBI:29103"/>
    </ligand>
</feature>
<keyword evidence="9" id="KW-0804">Transcription</keyword>
<gene>
    <name evidence="11" type="primary">rbsK</name>
    <name evidence="13" type="ORF">VIBNISOn1_p0036</name>
</gene>
<evidence type="ECO:0000256" key="8">
    <source>
        <dbReference type="ARBA" id="ARBA00023015"/>
    </source>
</evidence>
<keyword evidence="1 11" id="KW-0808">Transferase</keyword>
<dbReference type="Pfam" id="PF08220">
    <property type="entry name" value="HTH_DeoR"/>
    <property type="match status" value="1"/>
</dbReference>
<dbReference type="GO" id="GO:0005829">
    <property type="term" value="C:cytosol"/>
    <property type="evidence" value="ECO:0007669"/>
    <property type="project" value="TreeGrafter"/>
</dbReference>
<comment type="activity regulation">
    <text evidence="11">Activated by a monovalent cation that binds near, but not in, the active site. The most likely occupant of the site in vivo is potassium. Ion binding induces a conformational change that may alter substrate affinity.</text>
</comment>
<comment type="similarity">
    <text evidence="11">Belongs to the carbohydrate kinase PfkB family. Ribokinase subfamily.</text>
</comment>
<dbReference type="InterPro" id="IPR036388">
    <property type="entry name" value="WH-like_DNA-bd_sf"/>
</dbReference>
<feature type="domain" description="HTH deoR-type" evidence="12">
    <location>
        <begin position="6"/>
        <end position="61"/>
    </location>
</feature>
<dbReference type="GO" id="GO:0003700">
    <property type="term" value="F:DNA-binding transcription factor activity"/>
    <property type="evidence" value="ECO:0007669"/>
    <property type="project" value="InterPro"/>
</dbReference>
<comment type="subcellular location">
    <subcellularLocation>
        <location evidence="11">Cytoplasm</location>
    </subcellularLocation>
</comment>
<dbReference type="GO" id="GO:0046872">
    <property type="term" value="F:metal ion binding"/>
    <property type="evidence" value="ECO:0007669"/>
    <property type="project" value="UniProtKB-KW"/>
</dbReference>
<keyword evidence="7 11" id="KW-0630">Potassium</keyword>
<protein>
    <recommendedName>
        <fullName evidence="11">Ribokinase</fullName>
        <shortName evidence="11">RK</shortName>
        <ecNumber evidence="11">2.7.1.15</ecNumber>
    </recommendedName>
</protein>
<feature type="binding site" evidence="11">
    <location>
        <position position="281"/>
    </location>
    <ligand>
        <name>ATP</name>
        <dbReference type="ChEBI" id="CHEBI:30616"/>
    </ligand>
</feature>
<dbReference type="RefSeq" id="WP_022614069.1">
    <property type="nucleotide sequence ID" value="NZ_LK391966.1"/>
</dbReference>
<evidence type="ECO:0000256" key="5">
    <source>
        <dbReference type="ARBA" id="ARBA00022840"/>
    </source>
</evidence>
<organism evidence="13 14">
    <name type="scientific">Vibrio nigripulchritudo SOn1</name>
    <dbReference type="NCBI Taxonomy" id="1238450"/>
    <lineage>
        <taxon>Bacteria</taxon>
        <taxon>Pseudomonadati</taxon>
        <taxon>Pseudomonadota</taxon>
        <taxon>Gammaproteobacteria</taxon>
        <taxon>Vibrionales</taxon>
        <taxon>Vibrionaceae</taxon>
        <taxon>Vibrio</taxon>
    </lineage>
</organism>
<comment type="pathway">
    <text evidence="11">Carbohydrate metabolism; D-ribose degradation; D-ribose 5-phosphate from beta-D-ribopyranose: step 2/2.</text>
</comment>
<evidence type="ECO:0000256" key="2">
    <source>
        <dbReference type="ARBA" id="ARBA00022723"/>
    </source>
</evidence>
<dbReference type="Gene3D" id="1.10.10.10">
    <property type="entry name" value="Winged helix-like DNA-binding domain superfamily/Winged helix DNA-binding domain"/>
    <property type="match status" value="1"/>
</dbReference>
<dbReference type="PRINTS" id="PR00990">
    <property type="entry name" value="RIBOKINASE"/>
</dbReference>
<keyword evidence="4 11" id="KW-0418">Kinase</keyword>
<dbReference type="EMBL" id="CAOF01000199">
    <property type="protein sequence ID" value="CCO50199.1"/>
    <property type="molecule type" value="Genomic_DNA"/>
</dbReference>
<comment type="cofactor">
    <cofactor evidence="11">
        <name>Mg(2+)</name>
        <dbReference type="ChEBI" id="CHEBI:18420"/>
    </cofactor>
    <text evidence="11">Requires a divalent cation, most likely magnesium in vivo, as an electrophilic catalyst to aid phosphoryl group transfer. It is the chelate of the metal and the nucleotide that is the actual substrate.</text>
</comment>
<feature type="binding site" evidence="11">
    <location>
        <begin position="108"/>
        <end position="110"/>
    </location>
    <ligand>
        <name>substrate</name>
    </ligand>
</feature>
<dbReference type="PRINTS" id="PR00037">
    <property type="entry name" value="HTHLACR"/>
</dbReference>
<feature type="binding site" evidence="11">
    <location>
        <position position="237"/>
    </location>
    <ligand>
        <name>substrate</name>
    </ligand>
</feature>
<comment type="caution">
    <text evidence="13">The sequence shown here is derived from an EMBL/GenBank/DDBJ whole genome shotgun (WGS) entry which is preliminary data.</text>
</comment>
<feature type="binding site" evidence="11">
    <location>
        <begin position="348"/>
        <end position="349"/>
    </location>
    <ligand>
        <name>ATP</name>
        <dbReference type="ChEBI" id="CHEBI:30616"/>
    </ligand>
</feature>
<dbReference type="InterPro" id="IPR011877">
    <property type="entry name" value="Ribokinase"/>
</dbReference>
<feature type="binding site" evidence="11">
    <location>
        <position position="343"/>
    </location>
    <ligand>
        <name>K(+)</name>
        <dbReference type="ChEBI" id="CHEBI:29103"/>
    </ligand>
</feature>
<keyword evidence="2 11" id="KW-0479">Metal-binding</keyword>
<accession>A0AAV2W005</accession>
<evidence type="ECO:0000256" key="3">
    <source>
        <dbReference type="ARBA" id="ARBA00022741"/>
    </source>
</evidence>
<dbReference type="Gene3D" id="3.40.1190.20">
    <property type="match status" value="1"/>
</dbReference>
<reference evidence="13 14" key="1">
    <citation type="journal article" date="2013" name="ISME J.">
        <title>Comparative genomics of pathogenic lineages of Vibrio nigripulchritudo identifies virulence-associated traits.</title>
        <authorList>
            <person name="Goudenege D."/>
            <person name="Labreuche Y."/>
            <person name="Krin E."/>
            <person name="Ansquer D."/>
            <person name="Mangenot S."/>
            <person name="Calteau A."/>
            <person name="Medigue C."/>
            <person name="Mazel D."/>
            <person name="Polz M.F."/>
            <person name="Le Roux F."/>
        </authorList>
    </citation>
    <scope>NUCLEOTIDE SEQUENCE [LARGE SCALE GENOMIC DNA]</scope>
    <source>
        <strain evidence="13 14">SOn1</strain>
    </source>
</reference>
<dbReference type="InterPro" id="IPR011611">
    <property type="entry name" value="PfkB_dom"/>
</dbReference>
<dbReference type="CDD" id="cd00090">
    <property type="entry name" value="HTH_ARSR"/>
    <property type="match status" value="1"/>
</dbReference>
<dbReference type="InterPro" id="IPR029056">
    <property type="entry name" value="Ribokinase-like"/>
</dbReference>
<dbReference type="CDD" id="cd01174">
    <property type="entry name" value="ribokinase"/>
    <property type="match status" value="1"/>
</dbReference>
<feature type="binding site" evidence="11">
    <location>
        <position position="384"/>
    </location>
    <ligand>
        <name>K(+)</name>
        <dbReference type="ChEBI" id="CHEBI:29103"/>
    </ligand>
</feature>
<evidence type="ECO:0000256" key="1">
    <source>
        <dbReference type="ARBA" id="ARBA00022679"/>
    </source>
</evidence>
<dbReference type="InterPro" id="IPR036390">
    <property type="entry name" value="WH_DNA-bd_sf"/>
</dbReference>
<dbReference type="InterPro" id="IPR011991">
    <property type="entry name" value="ArsR-like_HTH"/>
</dbReference>
<dbReference type="AlphaFoldDB" id="A0AAV2W005"/>
<comment type="subunit">
    <text evidence="11">Homodimer.</text>
</comment>
<keyword evidence="3 11" id="KW-0547">Nucleotide-binding</keyword>
<dbReference type="InterPro" id="IPR002139">
    <property type="entry name" value="Ribo/fructo_kinase"/>
</dbReference>
<dbReference type="PANTHER" id="PTHR10584">
    <property type="entry name" value="SUGAR KINASE"/>
    <property type="match status" value="1"/>
</dbReference>
<feature type="binding site" evidence="11">
    <location>
        <position position="345"/>
    </location>
    <ligand>
        <name>K(+)</name>
        <dbReference type="ChEBI" id="CHEBI:29103"/>
    </ligand>
</feature>
<dbReference type="GO" id="GO:0005524">
    <property type="term" value="F:ATP binding"/>
    <property type="evidence" value="ECO:0007669"/>
    <property type="project" value="UniProtKB-UniRule"/>
</dbReference>
<keyword evidence="5 11" id="KW-0067">ATP-binding</keyword>
<evidence type="ECO:0000256" key="11">
    <source>
        <dbReference type="HAMAP-Rule" id="MF_01987"/>
    </source>
</evidence>
<feature type="binding site" evidence="11">
    <location>
        <begin position="136"/>
        <end position="140"/>
    </location>
    <ligand>
        <name>substrate</name>
    </ligand>
</feature>
<dbReference type="EC" id="2.7.1.15" evidence="11"/>
<feature type="binding site" evidence="11">
    <location>
        <position position="349"/>
    </location>
    <ligand>
        <name>substrate</name>
    </ligand>
</feature>
<keyword evidence="8" id="KW-0805">Transcription regulation</keyword>
<comment type="caution">
    <text evidence="11">Lacks conserved residue(s) required for the propagation of feature annotation.</text>
</comment>
<evidence type="ECO:0000259" key="12">
    <source>
        <dbReference type="PROSITE" id="PS51000"/>
    </source>
</evidence>